<keyword evidence="2" id="KW-0472">Membrane</keyword>
<sequence length="224" mass="22807">MTTRNTTLRALHDVGLAGWFGGSLFGVTALNTAAEEAQQQRTTARITSVGWAKWAPVNAVFLGAHLVGGAGLLAVNRKRAAAQKGVTGTTVAKLVLTGAALGATAYTRVLGKKIEDLVVHDSPGMSSSTTSQLGKETTRGAQGGAAQAVQEADKQAGQAVSAAAEALPIGVAEAQRQLKYFQLAVPALTGAVVVLASQAGEQQRPGDQLRGAVRRVGDVLGGNS</sequence>
<evidence type="ECO:0000313" key="4">
    <source>
        <dbReference type="Proteomes" id="UP001595947"/>
    </source>
</evidence>
<dbReference type="EMBL" id="JBHSIV010000024">
    <property type="protein sequence ID" value="MFC5064527.1"/>
    <property type="molecule type" value="Genomic_DNA"/>
</dbReference>
<keyword evidence="2" id="KW-0812">Transmembrane</keyword>
<feature type="transmembrane region" description="Helical" evidence="2">
    <location>
        <begin position="14"/>
        <end position="34"/>
    </location>
</feature>
<dbReference type="Proteomes" id="UP001595947">
    <property type="component" value="Unassembled WGS sequence"/>
</dbReference>
<feature type="transmembrane region" description="Helical" evidence="2">
    <location>
        <begin position="54"/>
        <end position="75"/>
    </location>
</feature>
<gene>
    <name evidence="3" type="ORF">ACFPBZ_20060</name>
</gene>
<evidence type="ECO:0008006" key="5">
    <source>
        <dbReference type="Google" id="ProtNLM"/>
    </source>
</evidence>
<name>A0ABV9YSA1_9PSEU</name>
<reference evidence="4" key="1">
    <citation type="journal article" date="2019" name="Int. J. Syst. Evol. Microbiol.">
        <title>The Global Catalogue of Microorganisms (GCM) 10K type strain sequencing project: providing services to taxonomists for standard genome sequencing and annotation.</title>
        <authorList>
            <consortium name="The Broad Institute Genomics Platform"/>
            <consortium name="The Broad Institute Genome Sequencing Center for Infectious Disease"/>
            <person name="Wu L."/>
            <person name="Ma J."/>
        </authorList>
    </citation>
    <scope>NUCLEOTIDE SEQUENCE [LARGE SCALE GENOMIC DNA]</scope>
    <source>
        <strain evidence="4">CGMCC 4.7093</strain>
    </source>
</reference>
<dbReference type="RefSeq" id="WP_378037871.1">
    <property type="nucleotide sequence ID" value="NZ_JBHSIV010000024.1"/>
</dbReference>
<protein>
    <recommendedName>
        <fullName evidence="5">ABC-type Mn/Zn transport systems, ATPase component</fullName>
    </recommendedName>
</protein>
<evidence type="ECO:0000256" key="2">
    <source>
        <dbReference type="SAM" id="Phobius"/>
    </source>
</evidence>
<proteinExistence type="predicted"/>
<accession>A0ABV9YSA1</accession>
<evidence type="ECO:0000313" key="3">
    <source>
        <dbReference type="EMBL" id="MFC5064527.1"/>
    </source>
</evidence>
<keyword evidence="4" id="KW-1185">Reference proteome</keyword>
<keyword evidence="2" id="KW-1133">Transmembrane helix</keyword>
<organism evidence="3 4">
    <name type="scientific">Actinomycetospora atypica</name>
    <dbReference type="NCBI Taxonomy" id="1290095"/>
    <lineage>
        <taxon>Bacteria</taxon>
        <taxon>Bacillati</taxon>
        <taxon>Actinomycetota</taxon>
        <taxon>Actinomycetes</taxon>
        <taxon>Pseudonocardiales</taxon>
        <taxon>Pseudonocardiaceae</taxon>
        <taxon>Actinomycetospora</taxon>
    </lineage>
</organism>
<evidence type="ECO:0000256" key="1">
    <source>
        <dbReference type="SAM" id="MobiDB-lite"/>
    </source>
</evidence>
<feature type="region of interest" description="Disordered" evidence="1">
    <location>
        <begin position="122"/>
        <end position="148"/>
    </location>
</feature>
<feature type="compositionally biased region" description="Polar residues" evidence="1">
    <location>
        <begin position="124"/>
        <end position="135"/>
    </location>
</feature>
<comment type="caution">
    <text evidence="3">The sequence shown here is derived from an EMBL/GenBank/DDBJ whole genome shotgun (WGS) entry which is preliminary data.</text>
</comment>